<evidence type="ECO:0000313" key="3">
    <source>
        <dbReference type="Proteomes" id="UP000694856"/>
    </source>
</evidence>
<gene>
    <name evidence="4" type="primary">LOC116661924</name>
</gene>
<feature type="compositionally biased region" description="Acidic residues" evidence="1">
    <location>
        <begin position="18"/>
        <end position="33"/>
    </location>
</feature>
<evidence type="ECO:0000256" key="1">
    <source>
        <dbReference type="SAM" id="MobiDB-lite"/>
    </source>
</evidence>
<protein>
    <submittedName>
        <fullName evidence="4">Melanoma-associated antigen 8-like</fullName>
    </submittedName>
</protein>
<name>A0A8B8SMP2_CAMFR</name>
<organism evidence="3 4">
    <name type="scientific">Camelus ferus</name>
    <name type="common">Wild bactrian camel</name>
    <name type="synonym">Camelus bactrianus ferus</name>
    <dbReference type="NCBI Taxonomy" id="419612"/>
    <lineage>
        <taxon>Eukaryota</taxon>
        <taxon>Metazoa</taxon>
        <taxon>Chordata</taxon>
        <taxon>Craniata</taxon>
        <taxon>Vertebrata</taxon>
        <taxon>Euteleostomi</taxon>
        <taxon>Mammalia</taxon>
        <taxon>Eutheria</taxon>
        <taxon>Laurasiatheria</taxon>
        <taxon>Artiodactyla</taxon>
        <taxon>Tylopoda</taxon>
        <taxon>Camelidae</taxon>
        <taxon>Camelus</taxon>
    </lineage>
</organism>
<feature type="domain" description="Melanoma associated antigen N-terminal" evidence="2">
    <location>
        <begin position="2"/>
        <end position="112"/>
    </location>
</feature>
<accession>A0A8B8SMP2</accession>
<dbReference type="SMART" id="SM01392">
    <property type="entry name" value="MAGE_N"/>
    <property type="match status" value="1"/>
</dbReference>
<feature type="region of interest" description="Disordered" evidence="1">
    <location>
        <begin position="68"/>
        <end position="130"/>
    </location>
</feature>
<dbReference type="Pfam" id="PF12440">
    <property type="entry name" value="MAGE_N"/>
    <property type="match status" value="1"/>
</dbReference>
<dbReference type="AlphaFoldDB" id="A0A8B8SMP2"/>
<feature type="compositionally biased region" description="Low complexity" evidence="1">
    <location>
        <begin position="35"/>
        <end position="54"/>
    </location>
</feature>
<feature type="compositionally biased region" description="Polar residues" evidence="1">
    <location>
        <begin position="95"/>
        <end position="105"/>
    </location>
</feature>
<feature type="compositionally biased region" description="Basic and acidic residues" evidence="1">
    <location>
        <begin position="1"/>
        <end position="17"/>
    </location>
</feature>
<feature type="region of interest" description="Disordered" evidence="1">
    <location>
        <begin position="1"/>
        <end position="54"/>
    </location>
</feature>
<dbReference type="RefSeq" id="XP_032330692.1">
    <property type="nucleotide sequence ID" value="XM_032474801.1"/>
</dbReference>
<dbReference type="Proteomes" id="UP000694856">
    <property type="component" value="Chromosome X"/>
</dbReference>
<proteinExistence type="predicted"/>
<sequence>MRDLHHTEADFQDPREAEDSEDEQDIWVEEEEGASPLSPSSSSSSSSSSSFSSSSSYSVLLLDTLEEVDDSGIPSPAQSPQAVCPSPTAVAAPPWSQSEDNGLSSQDEERPSTGQDPADAESSHPDPLHLKVAELGSLTLGTLCCAQKT</sequence>
<dbReference type="GeneID" id="116661924"/>
<dbReference type="InterPro" id="IPR021072">
    <property type="entry name" value="MAGE_N"/>
</dbReference>
<evidence type="ECO:0000259" key="2">
    <source>
        <dbReference type="SMART" id="SM01392"/>
    </source>
</evidence>
<keyword evidence="3" id="KW-1185">Reference proteome</keyword>
<feature type="compositionally biased region" description="Basic and acidic residues" evidence="1">
    <location>
        <begin position="121"/>
        <end position="130"/>
    </location>
</feature>
<evidence type="ECO:0000313" key="4">
    <source>
        <dbReference type="RefSeq" id="XP_032330692.1"/>
    </source>
</evidence>
<reference evidence="4" key="1">
    <citation type="submission" date="2025-08" db="UniProtKB">
        <authorList>
            <consortium name="RefSeq"/>
        </authorList>
    </citation>
    <scope>IDENTIFICATION</scope>
    <source>
        <tissue evidence="4">Ear skin</tissue>
    </source>
</reference>
<dbReference type="KEGG" id="cfr:116661924"/>